<dbReference type="GO" id="GO:0016757">
    <property type="term" value="F:glycosyltransferase activity"/>
    <property type="evidence" value="ECO:0007669"/>
    <property type="project" value="UniProtKB-KW"/>
</dbReference>
<name>A0A0S7BPS0_9CHLR</name>
<evidence type="ECO:0000313" key="11">
    <source>
        <dbReference type="Proteomes" id="UP000053370"/>
    </source>
</evidence>
<evidence type="ECO:0000256" key="1">
    <source>
        <dbReference type="ARBA" id="ARBA00022475"/>
    </source>
</evidence>
<feature type="transmembrane region" description="Helical" evidence="8">
    <location>
        <begin position="230"/>
        <end position="255"/>
    </location>
</feature>
<evidence type="ECO:0000256" key="4">
    <source>
        <dbReference type="ARBA" id="ARBA00022692"/>
    </source>
</evidence>
<gene>
    <name evidence="10" type="ORF">ATC1_13336</name>
</gene>
<dbReference type="SUPFAM" id="SSF53448">
    <property type="entry name" value="Nucleotide-diphospho-sugar transferases"/>
    <property type="match status" value="1"/>
</dbReference>
<dbReference type="Proteomes" id="UP000053370">
    <property type="component" value="Unassembled WGS sequence"/>
</dbReference>
<evidence type="ECO:0000256" key="5">
    <source>
        <dbReference type="ARBA" id="ARBA00022985"/>
    </source>
</evidence>
<keyword evidence="2" id="KW-0328">Glycosyltransferase</keyword>
<dbReference type="GO" id="GO:0009103">
    <property type="term" value="P:lipopolysaccharide biosynthetic process"/>
    <property type="evidence" value="ECO:0007669"/>
    <property type="project" value="UniProtKB-KW"/>
</dbReference>
<reference evidence="10" key="1">
    <citation type="journal article" date="2015" name="Genome Announc.">
        <title>Draft Genome Sequence of Anaerolineae Strain TC1, a Novel Isolate from a Methanogenic Wastewater Treatment System.</title>
        <authorList>
            <person name="Matsuura N."/>
            <person name="Tourlousse D.M."/>
            <person name="Sun L."/>
            <person name="Toyonaga M."/>
            <person name="Kuroda K."/>
            <person name="Ohashi A."/>
            <person name="Cruz R."/>
            <person name="Yamaguchi T."/>
            <person name="Sekiguchi Y."/>
        </authorList>
    </citation>
    <scope>NUCLEOTIDE SEQUENCE [LARGE SCALE GENOMIC DNA]</scope>
    <source>
        <strain evidence="10">TC1</strain>
    </source>
</reference>
<organism evidence="10">
    <name type="scientific">Flexilinea flocculi</name>
    <dbReference type="NCBI Taxonomy" id="1678840"/>
    <lineage>
        <taxon>Bacteria</taxon>
        <taxon>Bacillati</taxon>
        <taxon>Chloroflexota</taxon>
        <taxon>Anaerolineae</taxon>
        <taxon>Anaerolineales</taxon>
        <taxon>Anaerolineaceae</taxon>
        <taxon>Flexilinea</taxon>
    </lineage>
</organism>
<accession>A0A0S7BPS0</accession>
<keyword evidence="6 8" id="KW-1133">Transmembrane helix</keyword>
<keyword evidence="1" id="KW-1003">Cell membrane</keyword>
<keyword evidence="4 8" id="KW-0812">Transmembrane</keyword>
<proteinExistence type="predicted"/>
<keyword evidence="11" id="KW-1185">Reference proteome</keyword>
<evidence type="ECO:0000256" key="2">
    <source>
        <dbReference type="ARBA" id="ARBA00022676"/>
    </source>
</evidence>
<keyword evidence="3 10" id="KW-0808">Transferase</keyword>
<dbReference type="PANTHER" id="PTHR48090">
    <property type="entry name" value="UNDECAPRENYL-PHOSPHATE 4-DEOXY-4-FORMAMIDO-L-ARABINOSE TRANSFERASE-RELATED"/>
    <property type="match status" value="1"/>
</dbReference>
<dbReference type="PANTHER" id="PTHR48090:SF3">
    <property type="entry name" value="UNDECAPRENYL-PHOSPHATE 4-DEOXY-4-FORMAMIDO-L-ARABINOSE TRANSFERASE"/>
    <property type="match status" value="1"/>
</dbReference>
<dbReference type="InterPro" id="IPR001173">
    <property type="entry name" value="Glyco_trans_2-like"/>
</dbReference>
<evidence type="ECO:0000259" key="9">
    <source>
        <dbReference type="Pfam" id="PF00535"/>
    </source>
</evidence>
<protein>
    <submittedName>
        <fullName evidence="10">Glycosyltransferase</fullName>
    </submittedName>
</protein>
<feature type="transmembrane region" description="Helical" evidence="8">
    <location>
        <begin position="267"/>
        <end position="290"/>
    </location>
</feature>
<evidence type="ECO:0000256" key="7">
    <source>
        <dbReference type="ARBA" id="ARBA00023136"/>
    </source>
</evidence>
<dbReference type="Gene3D" id="3.90.550.10">
    <property type="entry name" value="Spore Coat Polysaccharide Biosynthesis Protein SpsA, Chain A"/>
    <property type="match status" value="1"/>
</dbReference>
<evidence type="ECO:0000256" key="8">
    <source>
        <dbReference type="SAM" id="Phobius"/>
    </source>
</evidence>
<feature type="domain" description="Glycosyltransferase 2-like" evidence="9">
    <location>
        <begin position="7"/>
        <end position="132"/>
    </location>
</feature>
<sequence length="311" mass="35293">MQQPEISVVIPFLNEEENLPELTNALEEYLKTFPVPVEVIFVDDGSTDGSVAWLRQKKFSSFAAKIVVLSKNYGSHPAVRAGFQHATAPNCIWLGADLQEPLEIIGKAYEKMKEGYDLICIQKNSVKVSKSEECFSRIYSNLIRKYAIPGYPRKGVNTIFFNEKVKNQLNQNVELNSSVVLQVLNQGFRKAVINVDYNERKHGESKWSFRKKLKLLIDSIVSFSFFPIRLVSLIGILFAFAGFLTALYLIILKIFQIKEVTLGWPSLISVLMIGFGITNISLGVIAEYLWRTLDSSRKRPVYIIDSIENLN</sequence>
<dbReference type="InterPro" id="IPR029044">
    <property type="entry name" value="Nucleotide-diphossugar_trans"/>
</dbReference>
<keyword evidence="7 8" id="KW-0472">Membrane</keyword>
<dbReference type="Pfam" id="PF00535">
    <property type="entry name" value="Glycos_transf_2"/>
    <property type="match status" value="1"/>
</dbReference>
<dbReference type="OrthoDB" id="9807778at2"/>
<evidence type="ECO:0000313" key="10">
    <source>
        <dbReference type="EMBL" id="GAP40363.1"/>
    </source>
</evidence>
<dbReference type="RefSeq" id="WP_062279585.1">
    <property type="nucleotide sequence ID" value="NZ_DF968181.1"/>
</dbReference>
<evidence type="ECO:0000256" key="6">
    <source>
        <dbReference type="ARBA" id="ARBA00022989"/>
    </source>
</evidence>
<dbReference type="PATRIC" id="fig|1678840.3.peg.1599"/>
<keyword evidence="5" id="KW-0448">Lipopolysaccharide biosynthesis</keyword>
<dbReference type="InterPro" id="IPR050256">
    <property type="entry name" value="Glycosyltransferase_2"/>
</dbReference>
<evidence type="ECO:0000256" key="3">
    <source>
        <dbReference type="ARBA" id="ARBA00022679"/>
    </source>
</evidence>
<dbReference type="AlphaFoldDB" id="A0A0S7BPS0"/>
<dbReference type="GO" id="GO:0005886">
    <property type="term" value="C:plasma membrane"/>
    <property type="evidence" value="ECO:0007669"/>
    <property type="project" value="TreeGrafter"/>
</dbReference>
<dbReference type="EMBL" id="DF968181">
    <property type="protein sequence ID" value="GAP40363.1"/>
    <property type="molecule type" value="Genomic_DNA"/>
</dbReference>